<organism evidence="2 3">
    <name type="scientific">Bodo saltans</name>
    <name type="common">Flagellated protozoan</name>
    <dbReference type="NCBI Taxonomy" id="75058"/>
    <lineage>
        <taxon>Eukaryota</taxon>
        <taxon>Discoba</taxon>
        <taxon>Euglenozoa</taxon>
        <taxon>Kinetoplastea</taxon>
        <taxon>Metakinetoplastina</taxon>
        <taxon>Eubodonida</taxon>
        <taxon>Bodonidae</taxon>
        <taxon>Bodo</taxon>
    </lineage>
</organism>
<feature type="transmembrane region" description="Helical" evidence="1">
    <location>
        <begin position="225"/>
        <end position="242"/>
    </location>
</feature>
<dbReference type="Gene3D" id="1.20.1110.10">
    <property type="entry name" value="Calcium-transporting ATPase, transmembrane domain"/>
    <property type="match status" value="1"/>
</dbReference>
<dbReference type="InterPro" id="IPR023298">
    <property type="entry name" value="ATPase_P-typ_TM_dom_sf"/>
</dbReference>
<reference evidence="3" key="1">
    <citation type="submission" date="2015-09" db="EMBL/GenBank/DDBJ databases">
        <authorList>
            <consortium name="Pathogen Informatics"/>
        </authorList>
    </citation>
    <scope>NUCLEOTIDE SEQUENCE [LARGE SCALE GENOMIC DNA]</scope>
    <source>
        <strain evidence="3">Lake Konstanz</strain>
    </source>
</reference>
<evidence type="ECO:0000313" key="2">
    <source>
        <dbReference type="EMBL" id="CUE96343.1"/>
    </source>
</evidence>
<feature type="transmembrane region" description="Helical" evidence="1">
    <location>
        <begin position="100"/>
        <end position="128"/>
    </location>
</feature>
<evidence type="ECO:0000256" key="1">
    <source>
        <dbReference type="SAM" id="Phobius"/>
    </source>
</evidence>
<accession>A0A0S4IJY1</accession>
<gene>
    <name evidence="2" type="ORF">BSAL_57740</name>
</gene>
<name>A0A0S4IJY1_BODSA</name>
<dbReference type="Proteomes" id="UP000051952">
    <property type="component" value="Unassembled WGS sequence"/>
</dbReference>
<dbReference type="AlphaFoldDB" id="A0A0S4IJY1"/>
<feature type="transmembrane region" description="Helical" evidence="1">
    <location>
        <begin position="64"/>
        <end position="88"/>
    </location>
</feature>
<proteinExistence type="predicted"/>
<keyword evidence="1" id="KW-0472">Membrane</keyword>
<dbReference type="VEuPathDB" id="TriTrypDB:BSAL_57740"/>
<sequence length="307" mass="34619">MVLTEPGLSVVVDAMLIARGVFQRMLSFLTYRVAATLQLVFFFFIGVFALPLENYGIIDDKFKFFQLPVLMFMLITLLNDGTLMCIGYDNVVPSVRPQRWNLPVLFCISAVLAAVACASSLLLLWMAADSIGNYDQSWFHGLGITKVRPGQIVSMIYLKVSISDFLTLFSARTQDKFFWSNMPSAVLLCGALISLAISTIVAIFWPDTSPDDINTMGLVRGDGNTNLLPIWVWLYCIFWWFVQDVIKVLAYKLLERFDIFHYRTIALGHYKPKAKKGKTHHHHPDDGPEPFVASPIAVTSSPQHHPH</sequence>
<keyword evidence="1" id="KW-0812">Transmembrane</keyword>
<dbReference type="OrthoDB" id="116380at2759"/>
<feature type="transmembrane region" description="Helical" evidence="1">
    <location>
        <begin position="29"/>
        <end position="52"/>
    </location>
</feature>
<dbReference type="SUPFAM" id="SSF81665">
    <property type="entry name" value="Calcium ATPase, transmembrane domain M"/>
    <property type="match status" value="1"/>
</dbReference>
<keyword evidence="1" id="KW-1133">Transmembrane helix</keyword>
<feature type="transmembrane region" description="Helical" evidence="1">
    <location>
        <begin position="183"/>
        <end position="205"/>
    </location>
</feature>
<feature type="transmembrane region" description="Helical" evidence="1">
    <location>
        <begin position="152"/>
        <end position="171"/>
    </location>
</feature>
<keyword evidence="3" id="KW-1185">Reference proteome</keyword>
<dbReference type="OMA" id="RRRTHRW"/>
<evidence type="ECO:0000313" key="3">
    <source>
        <dbReference type="Proteomes" id="UP000051952"/>
    </source>
</evidence>
<protein>
    <submittedName>
        <fullName evidence="2">P-type H+-ATPase, putative</fullName>
    </submittedName>
</protein>
<dbReference type="PANTHER" id="PTHR42861">
    <property type="entry name" value="CALCIUM-TRANSPORTING ATPASE"/>
    <property type="match status" value="1"/>
</dbReference>
<dbReference type="EMBL" id="CYKH01000219">
    <property type="protein sequence ID" value="CUE96343.1"/>
    <property type="molecule type" value="Genomic_DNA"/>
</dbReference>